<dbReference type="EMBL" id="GL988041">
    <property type="protein sequence ID" value="EGS21674.1"/>
    <property type="molecule type" value="Genomic_DNA"/>
</dbReference>
<dbReference type="RefSeq" id="XP_006693970.1">
    <property type="nucleotide sequence ID" value="XM_006693907.1"/>
</dbReference>
<evidence type="ECO:0000256" key="2">
    <source>
        <dbReference type="SAM" id="SignalP"/>
    </source>
</evidence>
<keyword evidence="4" id="KW-1185">Reference proteome</keyword>
<feature type="signal peptide" evidence="2">
    <location>
        <begin position="1"/>
        <end position="17"/>
    </location>
</feature>
<evidence type="ECO:0000313" key="3">
    <source>
        <dbReference type="EMBL" id="EGS21674.1"/>
    </source>
</evidence>
<protein>
    <recommendedName>
        <fullName evidence="5">Infection structure specific protein</fullName>
    </recommendedName>
</protein>
<evidence type="ECO:0000256" key="1">
    <source>
        <dbReference type="SAM" id="MobiDB-lite"/>
    </source>
</evidence>
<dbReference type="KEGG" id="cthr:CTHT_0035400"/>
<sequence>MHSRFLILAGLISTAAAVTRVAPAQIVARHELQARQTDISDWIDEIPGLDDLDGAAECVKAMVSIATSMPTPPPELYSWAATQTEENPCKITYPPKVEEAFEDYASSMTSWWSAHSKEYSAALSKCPDVSSLYDEGQNYICTENGSRTTLAGPQATSGSGSGPSSNGSGNNDDDEDVSTGAGHRETATVGLAVALAGFLAVVAAL</sequence>
<dbReference type="AlphaFoldDB" id="G0S6S2"/>
<dbReference type="OrthoDB" id="3561078at2759"/>
<dbReference type="GeneID" id="18257578"/>
<dbReference type="Proteomes" id="UP000008066">
    <property type="component" value="Unassembled WGS sequence"/>
</dbReference>
<feature type="region of interest" description="Disordered" evidence="1">
    <location>
        <begin position="144"/>
        <end position="183"/>
    </location>
</feature>
<feature type="compositionally biased region" description="Polar residues" evidence="1">
    <location>
        <begin position="144"/>
        <end position="156"/>
    </location>
</feature>
<gene>
    <name evidence="3" type="ORF">CTHT_0035400</name>
</gene>
<feature type="chain" id="PRO_5003408960" description="Infection structure specific protein" evidence="2">
    <location>
        <begin position="18"/>
        <end position="205"/>
    </location>
</feature>
<dbReference type="OMA" id="WIDEIPG"/>
<dbReference type="HOGENOM" id="CLU_1337369_0_0_1"/>
<proteinExistence type="predicted"/>
<reference evidence="3 4" key="1">
    <citation type="journal article" date="2011" name="Cell">
        <title>Insight into structure and assembly of the nuclear pore complex by utilizing the genome of a eukaryotic thermophile.</title>
        <authorList>
            <person name="Amlacher S."/>
            <person name="Sarges P."/>
            <person name="Flemming D."/>
            <person name="van Noort V."/>
            <person name="Kunze R."/>
            <person name="Devos D.P."/>
            <person name="Arumugam M."/>
            <person name="Bork P."/>
            <person name="Hurt E."/>
        </authorList>
    </citation>
    <scope>NUCLEOTIDE SEQUENCE [LARGE SCALE GENOMIC DNA]</scope>
    <source>
        <strain evidence="4">DSM 1495 / CBS 144.50 / IMI 039719</strain>
    </source>
</reference>
<keyword evidence="2" id="KW-0732">Signal</keyword>
<organism evidence="4">
    <name type="scientific">Chaetomium thermophilum (strain DSM 1495 / CBS 144.50 / IMI 039719)</name>
    <name type="common">Thermochaetoides thermophila</name>
    <dbReference type="NCBI Taxonomy" id="759272"/>
    <lineage>
        <taxon>Eukaryota</taxon>
        <taxon>Fungi</taxon>
        <taxon>Dikarya</taxon>
        <taxon>Ascomycota</taxon>
        <taxon>Pezizomycotina</taxon>
        <taxon>Sordariomycetes</taxon>
        <taxon>Sordariomycetidae</taxon>
        <taxon>Sordariales</taxon>
        <taxon>Chaetomiaceae</taxon>
        <taxon>Thermochaetoides</taxon>
    </lineage>
</organism>
<name>G0S6S2_CHATD</name>
<evidence type="ECO:0008006" key="5">
    <source>
        <dbReference type="Google" id="ProtNLM"/>
    </source>
</evidence>
<evidence type="ECO:0000313" key="4">
    <source>
        <dbReference type="Proteomes" id="UP000008066"/>
    </source>
</evidence>
<accession>G0S6S2</accession>